<dbReference type="GeneID" id="85309763"/>
<evidence type="ECO:0000259" key="15">
    <source>
        <dbReference type="PROSITE" id="PS50222"/>
    </source>
</evidence>
<comment type="subcellular location">
    <subcellularLocation>
        <location evidence="2">Mitochondrion inner membrane</location>
        <topology evidence="2">Multi-pass membrane protein</topology>
    </subcellularLocation>
</comment>
<dbReference type="SUPFAM" id="SSF103506">
    <property type="entry name" value="Mitochondrial carrier"/>
    <property type="match status" value="1"/>
</dbReference>
<evidence type="ECO:0000256" key="13">
    <source>
        <dbReference type="ARBA" id="ARBA00023136"/>
    </source>
</evidence>
<evidence type="ECO:0000256" key="11">
    <source>
        <dbReference type="ARBA" id="ARBA00022989"/>
    </source>
</evidence>
<keyword evidence="6 14" id="KW-0812">Transmembrane</keyword>
<dbReference type="Gene3D" id="1.50.40.10">
    <property type="entry name" value="Mitochondrial carrier domain"/>
    <property type="match status" value="1"/>
</dbReference>
<evidence type="ECO:0000256" key="14">
    <source>
        <dbReference type="PROSITE-ProRule" id="PRU00282"/>
    </source>
</evidence>
<keyword evidence="8" id="KW-0677">Repeat</keyword>
<feature type="domain" description="EF-hand" evidence="15">
    <location>
        <begin position="58"/>
        <end position="93"/>
    </location>
</feature>
<proteinExistence type="inferred from homology"/>
<dbReference type="PANTHER" id="PTHR24089">
    <property type="entry name" value="SOLUTE CARRIER FAMILY 25"/>
    <property type="match status" value="1"/>
</dbReference>
<feature type="domain" description="EF-hand" evidence="15">
    <location>
        <begin position="97"/>
        <end position="124"/>
    </location>
</feature>
<keyword evidence="10" id="KW-0106">Calcium</keyword>
<dbReference type="Proteomes" id="UP001244011">
    <property type="component" value="Unassembled WGS sequence"/>
</dbReference>
<keyword evidence="12" id="KW-0496">Mitochondrion</keyword>
<comment type="similarity">
    <text evidence="3">Belongs to the mitochondrial carrier (TC 2.A.29) family.</text>
</comment>
<dbReference type="InterPro" id="IPR011992">
    <property type="entry name" value="EF-hand-dom_pair"/>
</dbReference>
<dbReference type="Pfam" id="PF13499">
    <property type="entry name" value="EF-hand_7"/>
    <property type="match status" value="2"/>
</dbReference>
<dbReference type="PRINTS" id="PR00926">
    <property type="entry name" value="MITOCARRIER"/>
</dbReference>
<dbReference type="InterPro" id="IPR018247">
    <property type="entry name" value="EF_Hand_1_Ca_BS"/>
</dbReference>
<dbReference type="GO" id="GO:0005509">
    <property type="term" value="F:calcium ion binding"/>
    <property type="evidence" value="ECO:0007669"/>
    <property type="project" value="InterPro"/>
</dbReference>
<sequence length="619" mass="68123">MKITDVVSTVEMEMQESQNQRDKRVEDLWRKLDPQGRGELDFKGLQRGLRKIDHPMKNADNLLKAIVQTVDTNGDGKIQYEEFRVFVEAAERQLLLLFRSIDKDQDGHLDKDDLRAAFQKAGLAVPMRRLTGFFDEIDMNRDGFISFDEWRDFLLFMPTSEAESPLEAVLSFYSTIVTINSEGDSMVSDDTLEGLGTTGFLFQALFGSLLKLADPDQLYHPQPSTATSTSSIERFSSEAARSAIAEDDDWLARTDMAAAVRATDNAIKNLMAQMEEEDALNTHPEPRSAIASARSRLTEFLPEPGYFLAGAISGGVSRTATAPLDRLKVFLLVNTQSSATPALDAAKKGQPLKAVEGAGKPIRDAIVTLWRAGGFRTFFAGNGLNVVKIMPETAIRFGSYEAAKRALSTWEGHGDPQKINTWSKFVAGGIGGITAQFCVYPIDTLKFRLQCETVEGGLKGNPLLIRTAKTMWMDGGMRAAYRGLTMGLVGMFPYSAIDIGTFELLKNTFTKHKARYYGIHEEDAGPGSLATAAIGASSGAFGATIVYPLNVLRTRLQTQGTAMHPPTYTGIWDVAQRTVRNEGFRGLYKGLTPNLLKVAPALSITWVCYENCKKLLDLS</sequence>
<evidence type="ECO:0000256" key="1">
    <source>
        <dbReference type="ARBA" id="ARBA00002238"/>
    </source>
</evidence>
<feature type="domain" description="EF-hand" evidence="15">
    <location>
        <begin position="125"/>
        <end position="160"/>
    </location>
</feature>
<evidence type="ECO:0000313" key="17">
    <source>
        <dbReference type="Proteomes" id="UP001244011"/>
    </source>
</evidence>
<organism evidence="16 17">
    <name type="scientific">Phialemonium atrogriseum</name>
    <dbReference type="NCBI Taxonomy" id="1093897"/>
    <lineage>
        <taxon>Eukaryota</taxon>
        <taxon>Fungi</taxon>
        <taxon>Dikarya</taxon>
        <taxon>Ascomycota</taxon>
        <taxon>Pezizomycotina</taxon>
        <taxon>Sordariomycetes</taxon>
        <taxon>Sordariomycetidae</taxon>
        <taxon>Cephalothecales</taxon>
        <taxon>Cephalothecaceae</taxon>
        <taxon>Phialemonium</taxon>
    </lineage>
</organism>
<dbReference type="SMART" id="SM00054">
    <property type="entry name" value="EFh"/>
    <property type="match status" value="4"/>
</dbReference>
<evidence type="ECO:0000256" key="8">
    <source>
        <dbReference type="ARBA" id="ARBA00022737"/>
    </source>
</evidence>
<dbReference type="EMBL" id="MU838997">
    <property type="protein sequence ID" value="KAK1772939.1"/>
    <property type="molecule type" value="Genomic_DNA"/>
</dbReference>
<evidence type="ECO:0000256" key="10">
    <source>
        <dbReference type="ARBA" id="ARBA00022837"/>
    </source>
</evidence>
<comment type="caution">
    <text evidence="16">The sequence shown here is derived from an EMBL/GenBank/DDBJ whole genome shotgun (WGS) entry which is preliminary data.</text>
</comment>
<protein>
    <recommendedName>
        <fullName evidence="4">Mitochondrial thiamine pyrophosphate carrier 1</fullName>
    </recommendedName>
</protein>
<keyword evidence="9" id="KW-0999">Mitochondrion inner membrane</keyword>
<dbReference type="PROSITE" id="PS50222">
    <property type="entry name" value="EF_HAND_2"/>
    <property type="match status" value="3"/>
</dbReference>
<dbReference type="InterPro" id="IPR002048">
    <property type="entry name" value="EF_hand_dom"/>
</dbReference>
<keyword evidence="5" id="KW-0813">Transport</keyword>
<dbReference type="InterPro" id="IPR023395">
    <property type="entry name" value="MCP_dom_sf"/>
</dbReference>
<keyword evidence="7" id="KW-0479">Metal-binding</keyword>
<dbReference type="PROSITE" id="PS00018">
    <property type="entry name" value="EF_HAND_1"/>
    <property type="match status" value="3"/>
</dbReference>
<dbReference type="GO" id="GO:0055085">
    <property type="term" value="P:transmembrane transport"/>
    <property type="evidence" value="ECO:0007669"/>
    <property type="project" value="InterPro"/>
</dbReference>
<evidence type="ECO:0000256" key="9">
    <source>
        <dbReference type="ARBA" id="ARBA00022792"/>
    </source>
</evidence>
<dbReference type="Gene3D" id="1.10.238.10">
    <property type="entry name" value="EF-hand"/>
    <property type="match status" value="1"/>
</dbReference>
<evidence type="ECO:0000256" key="5">
    <source>
        <dbReference type="ARBA" id="ARBA00022448"/>
    </source>
</evidence>
<feature type="repeat" description="Solcar" evidence="14">
    <location>
        <begin position="526"/>
        <end position="615"/>
    </location>
</feature>
<dbReference type="SUPFAM" id="SSF47473">
    <property type="entry name" value="EF-hand"/>
    <property type="match status" value="1"/>
</dbReference>
<evidence type="ECO:0000313" key="16">
    <source>
        <dbReference type="EMBL" id="KAK1772939.1"/>
    </source>
</evidence>
<keyword evidence="11" id="KW-1133">Transmembrane helix</keyword>
<dbReference type="Pfam" id="PF00153">
    <property type="entry name" value="Mito_carr"/>
    <property type="match status" value="3"/>
</dbReference>
<evidence type="ECO:0000256" key="2">
    <source>
        <dbReference type="ARBA" id="ARBA00004448"/>
    </source>
</evidence>
<name>A0AAJ0CCY6_9PEZI</name>
<feature type="repeat" description="Solcar" evidence="14">
    <location>
        <begin position="419"/>
        <end position="508"/>
    </location>
</feature>
<evidence type="ECO:0000256" key="7">
    <source>
        <dbReference type="ARBA" id="ARBA00022723"/>
    </source>
</evidence>
<dbReference type="RefSeq" id="XP_060289152.1">
    <property type="nucleotide sequence ID" value="XM_060426576.1"/>
</dbReference>
<dbReference type="FunFam" id="1.50.40.10:FF:000016">
    <property type="entry name" value="Solute carrier family 25 member 23"/>
    <property type="match status" value="1"/>
</dbReference>
<gene>
    <name evidence="16" type="ORF">QBC33DRAFT_522910</name>
</gene>
<dbReference type="CDD" id="cd00051">
    <property type="entry name" value="EFh"/>
    <property type="match status" value="1"/>
</dbReference>
<dbReference type="PROSITE" id="PS50920">
    <property type="entry name" value="SOLCAR"/>
    <property type="match status" value="3"/>
</dbReference>
<evidence type="ECO:0000256" key="6">
    <source>
        <dbReference type="ARBA" id="ARBA00022692"/>
    </source>
</evidence>
<comment type="function">
    <text evidence="1">Mitochondrial transporter that mediates uptake of thiamine pyrophosphate (ThPP) into mitochondria.</text>
</comment>
<keyword evidence="13 14" id="KW-0472">Membrane</keyword>
<dbReference type="AlphaFoldDB" id="A0AAJ0CCY6"/>
<dbReference type="InterPro" id="IPR018108">
    <property type="entry name" value="MCP_transmembrane"/>
</dbReference>
<dbReference type="InterPro" id="IPR002067">
    <property type="entry name" value="MCP"/>
</dbReference>
<evidence type="ECO:0000256" key="3">
    <source>
        <dbReference type="ARBA" id="ARBA00006375"/>
    </source>
</evidence>
<keyword evidence="17" id="KW-1185">Reference proteome</keyword>
<evidence type="ECO:0000256" key="12">
    <source>
        <dbReference type="ARBA" id="ARBA00023128"/>
    </source>
</evidence>
<feature type="repeat" description="Solcar" evidence="14">
    <location>
        <begin position="301"/>
        <end position="406"/>
    </location>
</feature>
<evidence type="ECO:0000256" key="4">
    <source>
        <dbReference type="ARBA" id="ARBA00021935"/>
    </source>
</evidence>
<reference evidence="16" key="1">
    <citation type="submission" date="2023-06" db="EMBL/GenBank/DDBJ databases">
        <title>Genome-scale phylogeny and comparative genomics of the fungal order Sordariales.</title>
        <authorList>
            <consortium name="Lawrence Berkeley National Laboratory"/>
            <person name="Hensen N."/>
            <person name="Bonometti L."/>
            <person name="Westerberg I."/>
            <person name="Brannstrom I.O."/>
            <person name="Guillou S."/>
            <person name="Cros-Aarteil S."/>
            <person name="Calhoun S."/>
            <person name="Haridas S."/>
            <person name="Kuo A."/>
            <person name="Mondo S."/>
            <person name="Pangilinan J."/>
            <person name="Riley R."/>
            <person name="Labutti K."/>
            <person name="Andreopoulos B."/>
            <person name="Lipzen A."/>
            <person name="Chen C."/>
            <person name="Yanf M."/>
            <person name="Daum C."/>
            <person name="Ng V."/>
            <person name="Clum A."/>
            <person name="Steindorff A."/>
            <person name="Ohm R."/>
            <person name="Martin F."/>
            <person name="Silar P."/>
            <person name="Natvig D."/>
            <person name="Lalanne C."/>
            <person name="Gautier V."/>
            <person name="Ament-Velasquez S.L."/>
            <person name="Kruys A."/>
            <person name="Hutchinson M.I."/>
            <person name="Powell A.J."/>
            <person name="Barry K."/>
            <person name="Miller A.N."/>
            <person name="Grigoriev I.V."/>
            <person name="Debuchy R."/>
            <person name="Gladieux P."/>
            <person name="Thoren M.H."/>
            <person name="Johannesson H."/>
        </authorList>
    </citation>
    <scope>NUCLEOTIDE SEQUENCE</scope>
    <source>
        <strain evidence="16">8032-3</strain>
    </source>
</reference>
<dbReference type="GO" id="GO:0005743">
    <property type="term" value="C:mitochondrial inner membrane"/>
    <property type="evidence" value="ECO:0007669"/>
    <property type="project" value="UniProtKB-SubCell"/>
</dbReference>
<accession>A0AAJ0CCY6</accession>